<dbReference type="Gene3D" id="3.20.20.80">
    <property type="entry name" value="Glycosidases"/>
    <property type="match status" value="1"/>
</dbReference>
<dbReference type="InterPro" id="IPR017853">
    <property type="entry name" value="GH"/>
</dbReference>
<evidence type="ECO:0000256" key="12">
    <source>
        <dbReference type="RuleBase" id="RU004335"/>
    </source>
</evidence>
<keyword evidence="4" id="KW-0964">Secreted</keyword>
<evidence type="ECO:0000256" key="7">
    <source>
        <dbReference type="ARBA" id="ARBA00023180"/>
    </source>
</evidence>
<evidence type="ECO:0000256" key="10">
    <source>
        <dbReference type="ARBA" id="ARBA00038929"/>
    </source>
</evidence>
<dbReference type="SUPFAM" id="SSF51445">
    <property type="entry name" value="(Trans)glycosidases"/>
    <property type="match status" value="1"/>
</dbReference>
<dbReference type="EC" id="3.2.1.58" evidence="10"/>
<evidence type="ECO:0000256" key="11">
    <source>
        <dbReference type="ARBA" id="ARBA00041761"/>
    </source>
</evidence>
<comment type="catalytic activity">
    <reaction evidence="9">
        <text>Successive hydrolysis of beta-D-glucose units from the non-reducing ends of (1-&gt;3)-beta-D-glucans, releasing alpha-glucose.</text>
        <dbReference type="EC" id="3.2.1.58"/>
    </reaction>
</comment>
<keyword evidence="15" id="KW-1185">Reference proteome</keyword>
<dbReference type="GeneID" id="95979344"/>
<dbReference type="PANTHER" id="PTHR16631:SF26">
    <property type="entry name" value="GLUCAN 1,3-BETA-GLUCOSIDASE"/>
    <property type="match status" value="1"/>
</dbReference>
<evidence type="ECO:0000256" key="2">
    <source>
        <dbReference type="ARBA" id="ARBA00008773"/>
    </source>
</evidence>
<dbReference type="PANTHER" id="PTHR16631">
    <property type="entry name" value="GLUCAN 1,3-BETA-GLUCOSIDASE"/>
    <property type="match status" value="1"/>
</dbReference>
<feature type="signal peptide" evidence="13">
    <location>
        <begin position="1"/>
        <end position="22"/>
    </location>
</feature>
<feature type="chain" id="PRO_5045950924" description="glucan 1,3-beta-glucosidase" evidence="13">
    <location>
        <begin position="23"/>
        <end position="256"/>
    </location>
</feature>
<evidence type="ECO:0000256" key="4">
    <source>
        <dbReference type="ARBA" id="ARBA00022525"/>
    </source>
</evidence>
<keyword evidence="3" id="KW-0134">Cell wall</keyword>
<dbReference type="InterPro" id="IPR050732">
    <property type="entry name" value="Beta-glucan_modifiers"/>
</dbReference>
<evidence type="ECO:0000313" key="15">
    <source>
        <dbReference type="Proteomes" id="UP001562354"/>
    </source>
</evidence>
<accession>A0ABR3PLJ9</accession>
<name>A0ABR3PLJ9_9PEZI</name>
<sequence length="256" mass="26906">MISTLTIVAMFLLCHLVQCATAKGTLGFALGDKKTDGSCKCTSDYVADFKAIQANSGSKLVRIYSASDCNCTAQILPAAASAAFRVVLGVWPDTDAALEADKTALATYVPGYVYAVTVGSETMYRGNFTGPELLSKINSVRGVLPKGTKVGTADSWNKFADGTADALIKGGVDLLLANGFAYWQAQPIANATLTYFEDMQQALGRIQSVSGSLNGIEFWTGETGWPSDGGSDYGAGRASTRNAAPYWTDAICGILT</sequence>
<reference evidence="14 15" key="1">
    <citation type="submission" date="2024-07" db="EMBL/GenBank/DDBJ databases">
        <title>Draft sequence of the Neodothiora populina.</title>
        <authorList>
            <person name="Drown D.D."/>
            <person name="Schuette U.S."/>
            <person name="Buechlein A.B."/>
            <person name="Rusch D.R."/>
            <person name="Winton L.W."/>
            <person name="Adams G.A."/>
        </authorList>
    </citation>
    <scope>NUCLEOTIDE SEQUENCE [LARGE SCALE GENOMIC DNA]</scope>
    <source>
        <strain evidence="14 15">CPC 39397</strain>
    </source>
</reference>
<comment type="caution">
    <text evidence="14">The sequence shown here is derived from an EMBL/GenBank/DDBJ whole genome shotgun (WGS) entry which is preliminary data.</text>
</comment>
<dbReference type="EMBL" id="JBFMKM010000004">
    <property type="protein sequence ID" value="KAL1307018.1"/>
    <property type="molecule type" value="Genomic_DNA"/>
</dbReference>
<keyword evidence="7" id="KW-0325">Glycoprotein</keyword>
<evidence type="ECO:0000256" key="9">
    <source>
        <dbReference type="ARBA" id="ARBA00036824"/>
    </source>
</evidence>
<evidence type="ECO:0000256" key="8">
    <source>
        <dbReference type="ARBA" id="ARBA00023295"/>
    </source>
</evidence>
<dbReference type="RefSeq" id="XP_069203290.1">
    <property type="nucleotide sequence ID" value="XM_069348621.1"/>
</dbReference>
<gene>
    <name evidence="14" type="ORF">AAFC00_005645</name>
</gene>
<keyword evidence="5 13" id="KW-0732">Signal</keyword>
<keyword evidence="8" id="KW-0326">Glycosidase</keyword>
<evidence type="ECO:0000256" key="6">
    <source>
        <dbReference type="ARBA" id="ARBA00022801"/>
    </source>
</evidence>
<protein>
    <recommendedName>
        <fullName evidence="10">glucan 1,3-beta-glucosidase</fullName>
        <ecNumber evidence="10">3.2.1.58</ecNumber>
    </recommendedName>
    <alternativeName>
        <fullName evidence="11">Exo-1,3-beta-glucanase</fullName>
    </alternativeName>
</protein>
<evidence type="ECO:0000256" key="5">
    <source>
        <dbReference type="ARBA" id="ARBA00022729"/>
    </source>
</evidence>
<evidence type="ECO:0000256" key="3">
    <source>
        <dbReference type="ARBA" id="ARBA00022512"/>
    </source>
</evidence>
<comment type="similarity">
    <text evidence="2 12">Belongs to the glycosyl hydrolase 17 family.</text>
</comment>
<dbReference type="Proteomes" id="UP001562354">
    <property type="component" value="Unassembled WGS sequence"/>
</dbReference>
<dbReference type="InterPro" id="IPR000490">
    <property type="entry name" value="Glyco_hydro_17"/>
</dbReference>
<keyword evidence="6" id="KW-0378">Hydrolase</keyword>
<organism evidence="14 15">
    <name type="scientific">Neodothiora populina</name>
    <dbReference type="NCBI Taxonomy" id="2781224"/>
    <lineage>
        <taxon>Eukaryota</taxon>
        <taxon>Fungi</taxon>
        <taxon>Dikarya</taxon>
        <taxon>Ascomycota</taxon>
        <taxon>Pezizomycotina</taxon>
        <taxon>Dothideomycetes</taxon>
        <taxon>Dothideomycetidae</taxon>
        <taxon>Dothideales</taxon>
        <taxon>Dothioraceae</taxon>
        <taxon>Neodothiora</taxon>
    </lineage>
</organism>
<evidence type="ECO:0000256" key="13">
    <source>
        <dbReference type="SAM" id="SignalP"/>
    </source>
</evidence>
<evidence type="ECO:0000313" key="14">
    <source>
        <dbReference type="EMBL" id="KAL1307018.1"/>
    </source>
</evidence>
<comment type="subcellular location">
    <subcellularLocation>
        <location evidence="1">Secreted</location>
        <location evidence="1">Cell wall</location>
    </subcellularLocation>
</comment>
<dbReference type="Pfam" id="PF00332">
    <property type="entry name" value="Glyco_hydro_17"/>
    <property type="match status" value="1"/>
</dbReference>
<evidence type="ECO:0000256" key="1">
    <source>
        <dbReference type="ARBA" id="ARBA00004191"/>
    </source>
</evidence>
<proteinExistence type="inferred from homology"/>